<proteinExistence type="predicted"/>
<dbReference type="Proteomes" id="UP000237000">
    <property type="component" value="Unassembled WGS sequence"/>
</dbReference>
<evidence type="ECO:0000313" key="2">
    <source>
        <dbReference type="Proteomes" id="UP000237000"/>
    </source>
</evidence>
<protein>
    <submittedName>
        <fullName evidence="1">Uncharacterized protein</fullName>
    </submittedName>
</protein>
<name>A0A2P5G220_TREOI</name>
<comment type="caution">
    <text evidence="1">The sequence shown here is derived from an EMBL/GenBank/DDBJ whole genome shotgun (WGS) entry which is preliminary data.</text>
</comment>
<sequence>MFTVFWSHVAPPTTELDVDLHHKSGRVRLKPCHESGRDNLQLFIIIQITTYTGGKKEGST</sequence>
<accession>A0A2P5G220</accession>
<organism evidence="1 2">
    <name type="scientific">Trema orientale</name>
    <name type="common">Charcoal tree</name>
    <name type="synonym">Celtis orientalis</name>
    <dbReference type="NCBI Taxonomy" id="63057"/>
    <lineage>
        <taxon>Eukaryota</taxon>
        <taxon>Viridiplantae</taxon>
        <taxon>Streptophyta</taxon>
        <taxon>Embryophyta</taxon>
        <taxon>Tracheophyta</taxon>
        <taxon>Spermatophyta</taxon>
        <taxon>Magnoliopsida</taxon>
        <taxon>eudicotyledons</taxon>
        <taxon>Gunneridae</taxon>
        <taxon>Pentapetalae</taxon>
        <taxon>rosids</taxon>
        <taxon>fabids</taxon>
        <taxon>Rosales</taxon>
        <taxon>Cannabaceae</taxon>
        <taxon>Trema</taxon>
    </lineage>
</organism>
<dbReference type="EMBL" id="JXTC01000001">
    <property type="protein sequence ID" value="POO04061.1"/>
    <property type="molecule type" value="Genomic_DNA"/>
</dbReference>
<keyword evidence="2" id="KW-1185">Reference proteome</keyword>
<gene>
    <name evidence="1" type="ORF">TorRG33x02_003650</name>
</gene>
<dbReference type="AlphaFoldDB" id="A0A2P5G220"/>
<evidence type="ECO:0000313" key="1">
    <source>
        <dbReference type="EMBL" id="POO04061.1"/>
    </source>
</evidence>
<dbReference type="OrthoDB" id="10282250at2759"/>
<dbReference type="InParanoid" id="A0A2P5G220"/>
<reference evidence="2" key="1">
    <citation type="submission" date="2016-06" db="EMBL/GenBank/DDBJ databases">
        <title>Parallel loss of symbiosis genes in relatives of nitrogen-fixing non-legume Parasponia.</title>
        <authorList>
            <person name="Van Velzen R."/>
            <person name="Holmer R."/>
            <person name="Bu F."/>
            <person name="Rutten L."/>
            <person name="Van Zeijl A."/>
            <person name="Liu W."/>
            <person name="Santuari L."/>
            <person name="Cao Q."/>
            <person name="Sharma T."/>
            <person name="Shen D."/>
            <person name="Roswanjaya Y."/>
            <person name="Wardhani T."/>
            <person name="Kalhor M.S."/>
            <person name="Jansen J."/>
            <person name="Van den Hoogen J."/>
            <person name="Gungor B."/>
            <person name="Hartog M."/>
            <person name="Hontelez J."/>
            <person name="Verver J."/>
            <person name="Yang W.-C."/>
            <person name="Schijlen E."/>
            <person name="Repin R."/>
            <person name="Schilthuizen M."/>
            <person name="Schranz E."/>
            <person name="Heidstra R."/>
            <person name="Miyata K."/>
            <person name="Fedorova E."/>
            <person name="Kohlen W."/>
            <person name="Bisseling T."/>
            <person name="Smit S."/>
            <person name="Geurts R."/>
        </authorList>
    </citation>
    <scope>NUCLEOTIDE SEQUENCE [LARGE SCALE GENOMIC DNA]</scope>
    <source>
        <strain evidence="2">cv. RG33-2</strain>
    </source>
</reference>